<comment type="subcellular location">
    <subcellularLocation>
        <location evidence="1">Golgi apparatus</location>
        <location evidence="1">trans-Golgi network</location>
    </subcellularLocation>
</comment>
<dbReference type="InterPro" id="IPR048361">
    <property type="entry name" value="Vps52_C"/>
</dbReference>
<sequence>MFYEDPLIRDAIQKGVDLRQYAKDIEQQLKEVENEHIMDYVTSSRQLTTLHSQISRCSDLLSDLEGLFEGFQSELGGLAEEIRDLKERSERMDVKLKNRSAVERQLSVLLDGVVLSPSLIRKICDGEINDSYMEAVQLLTDKIAYVKGQQGKHVLRAFKEIGPELERLRLKATERLRDYITDKLKALRTTTTNVAIIQQNVLLKNRDMYWFLLERHAEAASEIRSVYVATLQAHYLALFDRYCRAALRLQAPAPSDRSDLMAEEGARRGLSILGLGGAVSKLVVKDKANVFALGDRVQVVLNPDPGIILVTMAEANNARYPFEAIFKSVTRLLLDNASSEYIFTTEYFFSPRSRQGHGSSGTSVAGSIFTEIFEPTLKLVLSLVKQYSESTYDAVGLLLCIRLNQQAQLIMQKRRIPGLESFTNAITMLLWPRFQSLIDMHCESLRKASAAKLIGPTKDFTPHFVTRRYSEFAASILTLNQGYDDALLHNSLSRLRNEIEGLLFRMSAEFGDRRSRLIFLINNYDLVTSILSEYTAPTFESEKLYFGNVLANKMVEYVEEELRPRFSGLIGVVVQCENAIGAGDLTAIDKIDGQKLELIASDFNSIWKTAISEVNQSVLQSFPNLTNGVRVLQAVLTRLIVYYRQFLEIWQRRFTARGTSVSPVGLQVVMLEIKRLARVV</sequence>
<protein>
    <submittedName>
        <fullName evidence="8">Vps52-domain-containing protein</fullName>
    </submittedName>
</protein>
<comment type="similarity">
    <text evidence="2">Belongs to the VPS52 family.</text>
</comment>
<keyword evidence="9" id="KW-1185">Reference proteome</keyword>
<keyword evidence="4" id="KW-0653">Protein transport</keyword>
<evidence type="ECO:0000313" key="8">
    <source>
        <dbReference type="EMBL" id="KXS13007.1"/>
    </source>
</evidence>
<name>A0A139A8F1_GONPJ</name>
<evidence type="ECO:0000256" key="1">
    <source>
        <dbReference type="ARBA" id="ARBA00004601"/>
    </source>
</evidence>
<dbReference type="OMA" id="IHVVMVE"/>
<dbReference type="OrthoDB" id="19482at2759"/>
<evidence type="ECO:0000256" key="5">
    <source>
        <dbReference type="ARBA" id="ARBA00023034"/>
    </source>
</evidence>
<proteinExistence type="inferred from homology"/>
<dbReference type="STRING" id="1344416.A0A139A8F1"/>
<evidence type="ECO:0000256" key="3">
    <source>
        <dbReference type="ARBA" id="ARBA00022448"/>
    </source>
</evidence>
<dbReference type="InterPro" id="IPR048319">
    <property type="entry name" value="Vps52_CC"/>
</dbReference>
<evidence type="ECO:0000256" key="4">
    <source>
        <dbReference type="ARBA" id="ARBA00022927"/>
    </source>
</evidence>
<organism evidence="8 9">
    <name type="scientific">Gonapodya prolifera (strain JEL478)</name>
    <name type="common">Monoblepharis prolifera</name>
    <dbReference type="NCBI Taxonomy" id="1344416"/>
    <lineage>
        <taxon>Eukaryota</taxon>
        <taxon>Fungi</taxon>
        <taxon>Fungi incertae sedis</taxon>
        <taxon>Chytridiomycota</taxon>
        <taxon>Chytridiomycota incertae sedis</taxon>
        <taxon>Monoblepharidomycetes</taxon>
        <taxon>Monoblepharidales</taxon>
        <taxon>Gonapodyaceae</taxon>
        <taxon>Gonapodya</taxon>
    </lineage>
</organism>
<keyword evidence="5" id="KW-0333">Golgi apparatus</keyword>
<dbReference type="Pfam" id="PF20655">
    <property type="entry name" value="Vps52_C"/>
    <property type="match status" value="1"/>
</dbReference>
<dbReference type="PANTHER" id="PTHR14190">
    <property type="entry name" value="SUPPRESSOR OF ACTIN MUTATIONS 2/VACUOLAR PROTEIN SORTING 52"/>
    <property type="match status" value="1"/>
</dbReference>
<gene>
    <name evidence="8" type="ORF">M427DRAFT_157015</name>
</gene>
<dbReference type="GO" id="GO:0015031">
    <property type="term" value="P:protein transport"/>
    <property type="evidence" value="ECO:0007669"/>
    <property type="project" value="UniProtKB-KW"/>
</dbReference>
<feature type="domain" description="Vps52 C-terminal" evidence="7">
    <location>
        <begin position="230"/>
        <end position="552"/>
    </location>
</feature>
<dbReference type="GO" id="GO:0032456">
    <property type="term" value="P:endocytic recycling"/>
    <property type="evidence" value="ECO:0007669"/>
    <property type="project" value="TreeGrafter"/>
</dbReference>
<dbReference type="GO" id="GO:0019905">
    <property type="term" value="F:syntaxin binding"/>
    <property type="evidence" value="ECO:0007669"/>
    <property type="project" value="TreeGrafter"/>
</dbReference>
<feature type="domain" description="Vps52 coiled-coil" evidence="6">
    <location>
        <begin position="39"/>
        <end position="212"/>
    </location>
</feature>
<dbReference type="Proteomes" id="UP000070544">
    <property type="component" value="Unassembled WGS sequence"/>
</dbReference>
<dbReference type="Pfam" id="PF04129">
    <property type="entry name" value="Vps52_CC"/>
    <property type="match status" value="1"/>
</dbReference>
<evidence type="ECO:0000259" key="6">
    <source>
        <dbReference type="Pfam" id="PF04129"/>
    </source>
</evidence>
<dbReference type="GO" id="GO:0042147">
    <property type="term" value="P:retrograde transport, endosome to Golgi"/>
    <property type="evidence" value="ECO:0007669"/>
    <property type="project" value="TreeGrafter"/>
</dbReference>
<evidence type="ECO:0000313" key="9">
    <source>
        <dbReference type="Proteomes" id="UP000070544"/>
    </source>
</evidence>
<dbReference type="InterPro" id="IPR007258">
    <property type="entry name" value="Vps52"/>
</dbReference>
<dbReference type="GO" id="GO:0006896">
    <property type="term" value="P:Golgi to vacuole transport"/>
    <property type="evidence" value="ECO:0007669"/>
    <property type="project" value="TreeGrafter"/>
</dbReference>
<dbReference type="GO" id="GO:0005829">
    <property type="term" value="C:cytosol"/>
    <property type="evidence" value="ECO:0007669"/>
    <property type="project" value="GOC"/>
</dbReference>
<evidence type="ECO:0000256" key="2">
    <source>
        <dbReference type="ARBA" id="ARBA00008180"/>
    </source>
</evidence>
<reference evidence="8 9" key="1">
    <citation type="journal article" date="2015" name="Genome Biol. Evol.">
        <title>Phylogenomic analyses indicate that early fungi evolved digesting cell walls of algal ancestors of land plants.</title>
        <authorList>
            <person name="Chang Y."/>
            <person name="Wang S."/>
            <person name="Sekimoto S."/>
            <person name="Aerts A.L."/>
            <person name="Choi C."/>
            <person name="Clum A."/>
            <person name="LaButti K.M."/>
            <person name="Lindquist E.A."/>
            <person name="Yee Ngan C."/>
            <person name="Ohm R.A."/>
            <person name="Salamov A.A."/>
            <person name="Grigoriev I.V."/>
            <person name="Spatafora J.W."/>
            <person name="Berbee M.L."/>
        </authorList>
    </citation>
    <scope>NUCLEOTIDE SEQUENCE [LARGE SCALE GENOMIC DNA]</scope>
    <source>
        <strain evidence="8 9">JEL478</strain>
    </source>
</reference>
<accession>A0A139A8F1</accession>
<evidence type="ECO:0000259" key="7">
    <source>
        <dbReference type="Pfam" id="PF20655"/>
    </source>
</evidence>
<dbReference type="PANTHER" id="PTHR14190:SF7">
    <property type="entry name" value="VACUOLAR PROTEIN SORTING-ASSOCIATED PROTEIN 52 HOMOLOG"/>
    <property type="match status" value="1"/>
</dbReference>
<dbReference type="AlphaFoldDB" id="A0A139A8F1"/>
<dbReference type="EMBL" id="KQ965783">
    <property type="protein sequence ID" value="KXS13007.1"/>
    <property type="molecule type" value="Genomic_DNA"/>
</dbReference>
<keyword evidence="3" id="KW-0813">Transport</keyword>
<dbReference type="GO" id="GO:0000938">
    <property type="term" value="C:GARP complex"/>
    <property type="evidence" value="ECO:0007669"/>
    <property type="project" value="TreeGrafter"/>
</dbReference>